<dbReference type="GeneID" id="85494786"/>
<dbReference type="RefSeq" id="XP_060456181.1">
    <property type="nucleotide sequence ID" value="XM_060599493.1"/>
</dbReference>
<dbReference type="Proteomes" id="UP001233271">
    <property type="component" value="Chromosome 3"/>
</dbReference>
<gene>
    <name evidence="1" type="ORF">CcaverHIS019_0309860</name>
</gene>
<evidence type="ECO:0000313" key="2">
    <source>
        <dbReference type="Proteomes" id="UP001233271"/>
    </source>
</evidence>
<keyword evidence="2" id="KW-1185">Reference proteome</keyword>
<dbReference type="KEGG" id="ccac:CcaHIS019_0309860"/>
<name>A0AA48IFZ2_9TREE</name>
<accession>A0AA48IFZ2</accession>
<reference evidence="1" key="1">
    <citation type="journal article" date="2023" name="BMC Genomics">
        <title>Chromosome-level genome assemblies of Cutaneotrichosporon spp. (Trichosporonales, Basidiomycota) reveal imbalanced evolution between nucleotide sequences and chromosome synteny.</title>
        <authorList>
            <person name="Kobayashi Y."/>
            <person name="Kayamori A."/>
            <person name="Aoki K."/>
            <person name="Shiwa Y."/>
            <person name="Matsutani M."/>
            <person name="Fujita N."/>
            <person name="Sugita T."/>
            <person name="Iwasaki W."/>
            <person name="Tanaka N."/>
            <person name="Takashima M."/>
        </authorList>
    </citation>
    <scope>NUCLEOTIDE SEQUENCE</scope>
    <source>
        <strain evidence="1">HIS019</strain>
    </source>
</reference>
<proteinExistence type="predicted"/>
<organism evidence="1 2">
    <name type="scientific">Cutaneotrichosporon cavernicola</name>
    <dbReference type="NCBI Taxonomy" id="279322"/>
    <lineage>
        <taxon>Eukaryota</taxon>
        <taxon>Fungi</taxon>
        <taxon>Dikarya</taxon>
        <taxon>Basidiomycota</taxon>
        <taxon>Agaricomycotina</taxon>
        <taxon>Tremellomycetes</taxon>
        <taxon>Trichosporonales</taxon>
        <taxon>Trichosporonaceae</taxon>
        <taxon>Cutaneotrichosporon</taxon>
    </lineage>
</organism>
<evidence type="ECO:0000313" key="1">
    <source>
        <dbReference type="EMBL" id="BEI90916.1"/>
    </source>
</evidence>
<sequence length="67" mass="7735">MFYHTYILLKHVLSPALPYPKMRQHGDCSTSHYCPTDGKLCAMHPYINLCNAVNYFCHRCARVCQGD</sequence>
<dbReference type="AlphaFoldDB" id="A0AA48IFZ2"/>
<dbReference type="EMBL" id="AP028214">
    <property type="protein sequence ID" value="BEI90916.1"/>
    <property type="molecule type" value="Genomic_DNA"/>
</dbReference>
<protein>
    <submittedName>
        <fullName evidence="1">Uncharacterized protein</fullName>
    </submittedName>
</protein>